<evidence type="ECO:0000313" key="1">
    <source>
        <dbReference type="EMBL" id="TWU12882.1"/>
    </source>
</evidence>
<comment type="caution">
    <text evidence="1">The sequence shown here is derived from an EMBL/GenBank/DDBJ whole genome shotgun (WGS) entry which is preliminary data.</text>
</comment>
<protein>
    <submittedName>
        <fullName evidence="1">Uncharacterized protein</fullName>
    </submittedName>
</protein>
<dbReference type="Proteomes" id="UP000320735">
    <property type="component" value="Unassembled WGS sequence"/>
</dbReference>
<reference evidence="1 2" key="1">
    <citation type="submission" date="2019-02" db="EMBL/GenBank/DDBJ databases">
        <title>Deep-cultivation of Planctomycetes and their phenomic and genomic characterization uncovers novel biology.</title>
        <authorList>
            <person name="Wiegand S."/>
            <person name="Jogler M."/>
            <person name="Boedeker C."/>
            <person name="Pinto D."/>
            <person name="Vollmers J."/>
            <person name="Rivas-Marin E."/>
            <person name="Kohn T."/>
            <person name="Peeters S.H."/>
            <person name="Heuer A."/>
            <person name="Rast P."/>
            <person name="Oberbeckmann S."/>
            <person name="Bunk B."/>
            <person name="Jeske O."/>
            <person name="Meyerdierks A."/>
            <person name="Storesund J.E."/>
            <person name="Kallscheuer N."/>
            <person name="Luecker S."/>
            <person name="Lage O.M."/>
            <person name="Pohl T."/>
            <person name="Merkel B.J."/>
            <person name="Hornburger P."/>
            <person name="Mueller R.-W."/>
            <person name="Bruemmer F."/>
            <person name="Labrenz M."/>
            <person name="Spormann A.M."/>
            <person name="Op Den Camp H."/>
            <person name="Overmann J."/>
            <person name="Amann R."/>
            <person name="Jetten M.S.M."/>
            <person name="Mascher T."/>
            <person name="Medema M.H."/>
            <person name="Devos D.P."/>
            <person name="Kaster A.-K."/>
            <person name="Ovreas L."/>
            <person name="Rohde M."/>
            <person name="Galperin M.Y."/>
            <person name="Jogler C."/>
        </authorList>
    </citation>
    <scope>NUCLEOTIDE SEQUENCE [LARGE SCALE GENOMIC DNA]</scope>
    <source>
        <strain evidence="1 2">CA54</strain>
    </source>
</reference>
<dbReference type="AlphaFoldDB" id="A0A5C6BM74"/>
<gene>
    <name evidence="1" type="ORF">CA54_17080</name>
</gene>
<name>A0A5C6BM74_9PLAN</name>
<proteinExistence type="predicted"/>
<dbReference type="EMBL" id="SJPP01000001">
    <property type="protein sequence ID" value="TWU12882.1"/>
    <property type="molecule type" value="Genomic_DNA"/>
</dbReference>
<evidence type="ECO:0000313" key="2">
    <source>
        <dbReference type="Proteomes" id="UP000320735"/>
    </source>
</evidence>
<accession>A0A5C6BM74</accession>
<organism evidence="1 2">
    <name type="scientific">Symmachiella macrocystis</name>
    <dbReference type="NCBI Taxonomy" id="2527985"/>
    <lineage>
        <taxon>Bacteria</taxon>
        <taxon>Pseudomonadati</taxon>
        <taxon>Planctomycetota</taxon>
        <taxon>Planctomycetia</taxon>
        <taxon>Planctomycetales</taxon>
        <taxon>Planctomycetaceae</taxon>
        <taxon>Symmachiella</taxon>
    </lineage>
</organism>
<sequence>MSCRLRLIGVAGAERWQKNGGGWVFFGPPNTKPDPQLFFVGTPYISPASLDAELRAYAGKGFAVFPAVGNLDEALTGDMNLLFVDLLST</sequence>
<keyword evidence="2" id="KW-1185">Reference proteome</keyword>